<protein>
    <submittedName>
        <fullName evidence="1">DUF2939 domain-containing protein</fullName>
    </submittedName>
</protein>
<dbReference type="AlphaFoldDB" id="A0A9X2EJE7"/>
<dbReference type="RefSeq" id="WP_252111643.1">
    <property type="nucleotide sequence ID" value="NZ_JAMSHT010000001.1"/>
</dbReference>
<dbReference type="InterPro" id="IPR021330">
    <property type="entry name" value="DUF2939"/>
</dbReference>
<dbReference type="Proteomes" id="UP001155128">
    <property type="component" value="Unassembled WGS sequence"/>
</dbReference>
<accession>A0A9X2EJE7</accession>
<evidence type="ECO:0000313" key="2">
    <source>
        <dbReference type="Proteomes" id="UP001155128"/>
    </source>
</evidence>
<reference evidence="1" key="1">
    <citation type="submission" date="2022-06" db="EMBL/GenBank/DDBJ databases">
        <title>Sphingomicrobium sedimins sp. nov., a marine bacterium isolated from tidal flat.</title>
        <authorList>
            <person name="Kim C.-H."/>
            <person name="Yoo Y."/>
            <person name="Kim J.-J."/>
        </authorList>
    </citation>
    <scope>NUCLEOTIDE SEQUENCE</scope>
    <source>
        <strain evidence="1">GRR-S6-50</strain>
    </source>
</reference>
<dbReference type="Pfam" id="PF11159">
    <property type="entry name" value="DUF2939"/>
    <property type="match status" value="1"/>
</dbReference>
<comment type="caution">
    <text evidence="1">The sequence shown here is derived from an EMBL/GenBank/DDBJ whole genome shotgun (WGS) entry which is preliminary data.</text>
</comment>
<gene>
    <name evidence="1" type="ORF">NDO55_01225</name>
</gene>
<sequence length="165" mass="17366">MKKIIAILVVLAIAAGAWFYATPWMTLKSIRDAAVAGDADGVSEHVDYEALRADMKDEIMAAAQAEQGVGAELSGALMEAVISPMIDQVVTPEALAVAFAEAERAEDAPLPALDGEVEIDRQGLNGFIVRSKDDPGQAGFEFKRDGLGWKLVGVELPEAPGASAQ</sequence>
<dbReference type="EMBL" id="JAMSHT010000001">
    <property type="protein sequence ID" value="MCM8556439.1"/>
    <property type="molecule type" value="Genomic_DNA"/>
</dbReference>
<evidence type="ECO:0000313" key="1">
    <source>
        <dbReference type="EMBL" id="MCM8556439.1"/>
    </source>
</evidence>
<keyword evidence="2" id="KW-1185">Reference proteome</keyword>
<name>A0A9X2EJE7_9SPHN</name>
<organism evidence="1 2">
    <name type="scientific">Sphingomicrobium sediminis</name>
    <dbReference type="NCBI Taxonomy" id="2950949"/>
    <lineage>
        <taxon>Bacteria</taxon>
        <taxon>Pseudomonadati</taxon>
        <taxon>Pseudomonadota</taxon>
        <taxon>Alphaproteobacteria</taxon>
        <taxon>Sphingomonadales</taxon>
        <taxon>Sphingomonadaceae</taxon>
        <taxon>Sphingomicrobium</taxon>
    </lineage>
</organism>
<proteinExistence type="predicted"/>